<name>A0A3Q3MDF9_9LABR</name>
<feature type="domain" description="C2H2-type" evidence="9">
    <location>
        <begin position="169"/>
        <end position="192"/>
    </location>
</feature>
<feature type="domain" description="C2H2-type" evidence="9">
    <location>
        <begin position="208"/>
        <end position="235"/>
    </location>
</feature>
<dbReference type="GO" id="GO:0008270">
    <property type="term" value="F:zinc ion binding"/>
    <property type="evidence" value="ECO:0007669"/>
    <property type="project" value="UniProtKB-KW"/>
</dbReference>
<evidence type="ECO:0000256" key="6">
    <source>
        <dbReference type="ARBA" id="ARBA00023242"/>
    </source>
</evidence>
<organism evidence="10 11">
    <name type="scientific">Labrus bergylta</name>
    <name type="common">ballan wrasse</name>
    <dbReference type="NCBI Taxonomy" id="56723"/>
    <lineage>
        <taxon>Eukaryota</taxon>
        <taxon>Metazoa</taxon>
        <taxon>Chordata</taxon>
        <taxon>Craniata</taxon>
        <taxon>Vertebrata</taxon>
        <taxon>Euteleostomi</taxon>
        <taxon>Actinopterygii</taxon>
        <taxon>Neopterygii</taxon>
        <taxon>Teleostei</taxon>
        <taxon>Neoteleostei</taxon>
        <taxon>Acanthomorphata</taxon>
        <taxon>Eupercaria</taxon>
        <taxon>Labriformes</taxon>
        <taxon>Labridae</taxon>
        <taxon>Labrus</taxon>
    </lineage>
</organism>
<feature type="domain" description="C2H2-type" evidence="9">
    <location>
        <begin position="236"/>
        <end position="264"/>
    </location>
</feature>
<dbReference type="AlphaFoldDB" id="A0A3Q3MDF9"/>
<evidence type="ECO:0000313" key="10">
    <source>
        <dbReference type="Ensembl" id="ENSLBEP00000018405.1"/>
    </source>
</evidence>
<dbReference type="Gene3D" id="3.30.160.60">
    <property type="entry name" value="Classic Zinc Finger"/>
    <property type="match status" value="8"/>
</dbReference>
<keyword evidence="6" id="KW-0539">Nucleus</keyword>
<dbReference type="STRING" id="56723.ENSLBEP00000018405"/>
<dbReference type="GeneTree" id="ENSGT00940000162367"/>
<dbReference type="Pfam" id="PF00096">
    <property type="entry name" value="zf-C2H2"/>
    <property type="match status" value="4"/>
</dbReference>
<keyword evidence="11" id="KW-1185">Reference proteome</keyword>
<evidence type="ECO:0000256" key="5">
    <source>
        <dbReference type="ARBA" id="ARBA00022833"/>
    </source>
</evidence>
<feature type="compositionally biased region" description="Polar residues" evidence="8">
    <location>
        <begin position="22"/>
        <end position="32"/>
    </location>
</feature>
<keyword evidence="4 7" id="KW-0863">Zinc-finger</keyword>
<feature type="region of interest" description="Disordered" evidence="8">
    <location>
        <begin position="10"/>
        <end position="112"/>
    </location>
</feature>
<evidence type="ECO:0000256" key="8">
    <source>
        <dbReference type="SAM" id="MobiDB-lite"/>
    </source>
</evidence>
<feature type="domain" description="C2H2-type" evidence="9">
    <location>
        <begin position="339"/>
        <end position="366"/>
    </location>
</feature>
<evidence type="ECO:0000256" key="1">
    <source>
        <dbReference type="ARBA" id="ARBA00004123"/>
    </source>
</evidence>
<evidence type="ECO:0000313" key="11">
    <source>
        <dbReference type="Proteomes" id="UP000261660"/>
    </source>
</evidence>
<dbReference type="PANTHER" id="PTHR24381">
    <property type="entry name" value="ZINC FINGER PROTEIN"/>
    <property type="match status" value="1"/>
</dbReference>
<dbReference type="PROSITE" id="PS00028">
    <property type="entry name" value="ZINC_FINGER_C2H2_1"/>
    <property type="match status" value="8"/>
</dbReference>
<keyword evidence="3" id="KW-0677">Repeat</keyword>
<keyword evidence="2" id="KW-0479">Metal-binding</keyword>
<evidence type="ECO:0000259" key="9">
    <source>
        <dbReference type="PROSITE" id="PS50157"/>
    </source>
</evidence>
<proteinExistence type="predicted"/>
<sequence>MLLECFAVRPDGPDGGALLQHCNPNRTRTRTIQPAVKLSPELTSTRSRSQKRPPPNTTAKRRRAQRGRRRRSHVSPDPDLQEEEEEEEEEGVGEEEEGDTGDPTWSPPERDLIAPQSPAVQLDSDSQHAPLLGVKLEPDSTVCDVCGKVMKNKSSLARHAFIHTGNKPFACHLCEMRFNRRDNLQHHLSRLHPNGVAKLEKQRNVQAWLCAVCGKTFNCRSRLKTHEVIHSGVKPHRCDLCPKTYMRTNDLEHHKKVVHVDGGTEAQRPRSLLCDLCGKEFKCRSQLALHFLSHTGERPHLCDICGRKFSRQYQLKRHDILVHANRVDGEENVAPDAPFACDVCGKRLKSEALLSAHTRIHSGDKPHRCGVCLRSFQRATCLKQHHVRVHLRAKQGAARGGPQEELDHAEGVPVSRLRQSLQVQISAGESLARPQRGATVRLRLLQPQLQTPQPPEEAPPRRARQRSAPATELCVPHLREGQEVPLAARQTRHHPHGRAAVHLRPLPCSLQPQREPAAAQETHAWRGGGACRGSPAHPV</sequence>
<evidence type="ECO:0000256" key="3">
    <source>
        <dbReference type="ARBA" id="ARBA00022737"/>
    </source>
</evidence>
<dbReference type="SMART" id="SM00355">
    <property type="entry name" value="ZnF_C2H2"/>
    <property type="match status" value="8"/>
</dbReference>
<dbReference type="InterPro" id="IPR036236">
    <property type="entry name" value="Znf_C2H2_sf"/>
</dbReference>
<dbReference type="PANTHER" id="PTHR24381:SF393">
    <property type="entry name" value="CHROMATIN-LINKED ADAPTOR FOR MSL PROTEINS, ISOFORM B"/>
    <property type="match status" value="1"/>
</dbReference>
<dbReference type="PROSITE" id="PS50157">
    <property type="entry name" value="ZINC_FINGER_C2H2_2"/>
    <property type="match status" value="8"/>
</dbReference>
<evidence type="ECO:0000256" key="7">
    <source>
        <dbReference type="PROSITE-ProRule" id="PRU00042"/>
    </source>
</evidence>
<feature type="domain" description="C2H2-type" evidence="9">
    <location>
        <begin position="272"/>
        <end position="299"/>
    </location>
</feature>
<feature type="domain" description="C2H2-type" evidence="9">
    <location>
        <begin position="367"/>
        <end position="395"/>
    </location>
</feature>
<feature type="domain" description="C2H2-type" evidence="9">
    <location>
        <begin position="300"/>
        <end position="328"/>
    </location>
</feature>
<reference evidence="10" key="2">
    <citation type="submission" date="2025-09" db="UniProtKB">
        <authorList>
            <consortium name="Ensembl"/>
        </authorList>
    </citation>
    <scope>IDENTIFICATION</scope>
</reference>
<dbReference type="FunFam" id="3.30.160.60:FF:000446">
    <property type="entry name" value="Zinc finger protein"/>
    <property type="match status" value="1"/>
</dbReference>
<protein>
    <submittedName>
        <fullName evidence="10">Zinc finger protein 436-like</fullName>
    </submittedName>
</protein>
<reference evidence="10" key="1">
    <citation type="submission" date="2025-08" db="UniProtKB">
        <authorList>
            <consortium name="Ensembl"/>
        </authorList>
    </citation>
    <scope>IDENTIFICATION</scope>
</reference>
<dbReference type="FunFam" id="3.30.160.60:FF:000624">
    <property type="entry name" value="zinc finger protein 697"/>
    <property type="match status" value="1"/>
</dbReference>
<comment type="subcellular location">
    <subcellularLocation>
        <location evidence="1">Nucleus</location>
    </subcellularLocation>
</comment>
<evidence type="ECO:0000256" key="4">
    <source>
        <dbReference type="ARBA" id="ARBA00022771"/>
    </source>
</evidence>
<evidence type="ECO:0000256" key="2">
    <source>
        <dbReference type="ARBA" id="ARBA00022723"/>
    </source>
</evidence>
<dbReference type="GO" id="GO:0000981">
    <property type="term" value="F:DNA-binding transcription factor activity, RNA polymerase II-specific"/>
    <property type="evidence" value="ECO:0007669"/>
    <property type="project" value="TreeGrafter"/>
</dbReference>
<dbReference type="GO" id="GO:0000977">
    <property type="term" value="F:RNA polymerase II transcription regulatory region sequence-specific DNA binding"/>
    <property type="evidence" value="ECO:0007669"/>
    <property type="project" value="TreeGrafter"/>
</dbReference>
<dbReference type="Ensembl" id="ENSLBET00000019430.1">
    <property type="protein sequence ID" value="ENSLBEP00000018405.1"/>
    <property type="gene ID" value="ENSLBEG00000014195.1"/>
</dbReference>
<feature type="compositionally biased region" description="Basic residues" evidence="8">
    <location>
        <begin position="59"/>
        <end position="73"/>
    </location>
</feature>
<feature type="compositionally biased region" description="Acidic residues" evidence="8">
    <location>
        <begin position="79"/>
        <end position="100"/>
    </location>
</feature>
<feature type="domain" description="C2H2-type" evidence="9">
    <location>
        <begin position="141"/>
        <end position="168"/>
    </location>
</feature>
<dbReference type="SUPFAM" id="SSF57667">
    <property type="entry name" value="beta-beta-alpha zinc fingers"/>
    <property type="match status" value="4"/>
</dbReference>
<dbReference type="FunFam" id="3.30.160.60:FF:000100">
    <property type="entry name" value="Zinc finger 45-like"/>
    <property type="match status" value="1"/>
</dbReference>
<dbReference type="InterPro" id="IPR013087">
    <property type="entry name" value="Znf_C2H2_type"/>
</dbReference>
<keyword evidence="5" id="KW-0862">Zinc</keyword>
<dbReference type="GO" id="GO:0005634">
    <property type="term" value="C:nucleus"/>
    <property type="evidence" value="ECO:0007669"/>
    <property type="project" value="UniProtKB-SubCell"/>
</dbReference>
<dbReference type="Pfam" id="PF12874">
    <property type="entry name" value="zf-met"/>
    <property type="match status" value="1"/>
</dbReference>
<dbReference type="InParanoid" id="A0A3Q3MDF9"/>
<accession>A0A3Q3MDF9</accession>
<feature type="region of interest" description="Disordered" evidence="8">
    <location>
        <begin position="445"/>
        <end position="470"/>
    </location>
</feature>
<dbReference type="Proteomes" id="UP000261660">
    <property type="component" value="Unplaced"/>
</dbReference>